<dbReference type="SUPFAM" id="SSF64182">
    <property type="entry name" value="DHH phosphoesterases"/>
    <property type="match status" value="1"/>
</dbReference>
<dbReference type="PANTHER" id="PTHR47618:SF1">
    <property type="entry name" value="BIFUNCTIONAL OLIGORIBONUCLEASE AND PAP PHOSPHATASE NRNA"/>
    <property type="match status" value="1"/>
</dbReference>
<name>A0A0G0N0H3_9BACT</name>
<dbReference type="STRING" id="1619100.UT34_C0001G0376"/>
<dbReference type="InterPro" id="IPR038763">
    <property type="entry name" value="DHH_sf"/>
</dbReference>
<evidence type="ECO:0000313" key="2">
    <source>
        <dbReference type="EMBL" id="KKR06336.1"/>
    </source>
</evidence>
<feature type="domain" description="DDH" evidence="1">
    <location>
        <begin position="15"/>
        <end position="168"/>
    </location>
</feature>
<accession>A0A0G0N0H3</accession>
<evidence type="ECO:0000259" key="1">
    <source>
        <dbReference type="Pfam" id="PF01368"/>
    </source>
</evidence>
<dbReference type="InterPro" id="IPR001667">
    <property type="entry name" value="DDH_dom"/>
</dbReference>
<evidence type="ECO:0000313" key="3">
    <source>
        <dbReference type="Proteomes" id="UP000034799"/>
    </source>
</evidence>
<dbReference type="Pfam" id="PF01368">
    <property type="entry name" value="DHH"/>
    <property type="match status" value="1"/>
</dbReference>
<dbReference type="InterPro" id="IPR051319">
    <property type="entry name" value="Oligoribo/pAp-PDE_c-di-AMP_PDE"/>
</dbReference>
<dbReference type="AlphaFoldDB" id="A0A0G0N0H3"/>
<dbReference type="Gene3D" id="3.10.310.30">
    <property type="match status" value="1"/>
</dbReference>
<proteinExistence type="predicted"/>
<organism evidence="2 3">
    <name type="scientific">candidate division WS6 bacterium GW2011_GWF2_39_15</name>
    <dbReference type="NCBI Taxonomy" id="1619100"/>
    <lineage>
        <taxon>Bacteria</taxon>
        <taxon>Candidatus Dojkabacteria</taxon>
    </lineage>
</organism>
<comment type="caution">
    <text evidence="2">The sequence shown here is derived from an EMBL/GenBank/DDBJ whole genome shotgun (WGS) entry which is preliminary data.</text>
</comment>
<dbReference type="Gene3D" id="3.90.1640.10">
    <property type="entry name" value="inorganic pyrophosphatase (n-terminal core)"/>
    <property type="match status" value="1"/>
</dbReference>
<sequence length="343" mass="38840">MKEESLKNLIDSADKILIVSHAGPDPDAISSTVFTLSILRKNFPHKVIRANIEGASLDQYKKLFNTDLVSNDSFKDTFNNFSPDLLIALDMAGLKLLSRTDIDSILSQVSKSHEIVMIDHHEELEHPYARTYINYFDNSCAESVYKVFIDGMKLKPYDNYANHLLLGIVGDTGSFGYLERNAESTFSITIKLLNEGGNIDEVRTLMNRLSFNELEVHREYLKNLTVVDDYSYSYISDLFFENHKEIPDAEYSAANKIFVQWYLKSVEDAFWGFTLKPLRKGEYTISFRSQIGMMDLTKLAIHLNGGGHKASAGGVVKANSDQEAVKIVQDIIEEYRKEAFAGE</sequence>
<dbReference type="Proteomes" id="UP000034799">
    <property type="component" value="Unassembled WGS sequence"/>
</dbReference>
<dbReference type="EMBL" id="LBWK01000001">
    <property type="protein sequence ID" value="KKR06336.1"/>
    <property type="molecule type" value="Genomic_DNA"/>
</dbReference>
<dbReference type="PANTHER" id="PTHR47618">
    <property type="entry name" value="BIFUNCTIONAL OLIGORIBONUCLEASE AND PAP PHOSPHATASE NRNA"/>
    <property type="match status" value="1"/>
</dbReference>
<reference evidence="2 3" key="1">
    <citation type="journal article" date="2015" name="Nature">
        <title>rRNA introns, odd ribosomes, and small enigmatic genomes across a large radiation of phyla.</title>
        <authorList>
            <person name="Brown C.T."/>
            <person name="Hug L.A."/>
            <person name="Thomas B.C."/>
            <person name="Sharon I."/>
            <person name="Castelle C.J."/>
            <person name="Singh A."/>
            <person name="Wilkins M.J."/>
            <person name="Williams K.H."/>
            <person name="Banfield J.F."/>
        </authorList>
    </citation>
    <scope>NUCLEOTIDE SEQUENCE [LARGE SCALE GENOMIC DNA]</scope>
</reference>
<protein>
    <recommendedName>
        <fullName evidence="1">DDH domain-containing protein</fullName>
    </recommendedName>
</protein>
<gene>
    <name evidence="2" type="ORF">UT34_C0001G0376</name>
</gene>